<dbReference type="GO" id="GO:0000981">
    <property type="term" value="F:DNA-binding transcription factor activity, RNA polymerase II-specific"/>
    <property type="evidence" value="ECO:0007669"/>
    <property type="project" value="TreeGrafter"/>
</dbReference>
<dbReference type="Pfam" id="PF00096">
    <property type="entry name" value="zf-C2H2"/>
    <property type="match status" value="1"/>
</dbReference>
<dbReference type="PANTHER" id="PTHR24394">
    <property type="entry name" value="ZINC FINGER PROTEIN"/>
    <property type="match status" value="1"/>
</dbReference>
<evidence type="ECO:0000256" key="1">
    <source>
        <dbReference type="ARBA" id="ARBA00004123"/>
    </source>
</evidence>
<dbReference type="GO" id="GO:0008270">
    <property type="term" value="F:zinc ion binding"/>
    <property type="evidence" value="ECO:0007669"/>
    <property type="project" value="UniProtKB-KW"/>
</dbReference>
<feature type="region of interest" description="Disordered" evidence="8">
    <location>
        <begin position="123"/>
        <end position="146"/>
    </location>
</feature>
<feature type="compositionally biased region" description="Acidic residues" evidence="8">
    <location>
        <begin position="191"/>
        <end position="211"/>
    </location>
</feature>
<comment type="subcellular location">
    <subcellularLocation>
        <location evidence="1">Nucleus</location>
    </subcellularLocation>
</comment>
<dbReference type="OrthoDB" id="8113227at2759"/>
<evidence type="ECO:0000256" key="8">
    <source>
        <dbReference type="SAM" id="MobiDB-lite"/>
    </source>
</evidence>
<evidence type="ECO:0000256" key="2">
    <source>
        <dbReference type="ARBA" id="ARBA00022723"/>
    </source>
</evidence>
<evidence type="ECO:0000256" key="7">
    <source>
        <dbReference type="PROSITE-ProRule" id="PRU00042"/>
    </source>
</evidence>
<evidence type="ECO:0000313" key="11">
    <source>
        <dbReference type="Proteomes" id="UP000094527"/>
    </source>
</evidence>
<dbReference type="GO" id="GO:0005634">
    <property type="term" value="C:nucleus"/>
    <property type="evidence" value="ECO:0007669"/>
    <property type="project" value="UniProtKB-SubCell"/>
</dbReference>
<dbReference type="Proteomes" id="UP000094527">
    <property type="component" value="Unassembled WGS sequence"/>
</dbReference>
<feature type="domain" description="C2H2-type" evidence="9">
    <location>
        <begin position="299"/>
        <end position="326"/>
    </location>
</feature>
<comment type="caution">
    <text evidence="10">The sequence shown here is derived from an EMBL/GenBank/DDBJ whole genome shotgun (WGS) entry which is preliminary data.</text>
</comment>
<keyword evidence="4 7" id="KW-0863">Zinc-finger</keyword>
<sequence length="356" mass="40035">MESLEQQVKELQIGLGAVVQALTFIQTFLESDYGLKFQFHAYRSSPVYSQHSSLLESLKTKYGQENESFHSNKASSVTFSGNEGIQYHAQEESSLESNMTCTISSVSSSSNPSMTVQTFVPLRESGESRSVQSQSHHHTTPPLITGDLQTICDKSTVIVQHEGIPMFNVTELEMKQELATEMYHDEDDELDAFASDGDDENEGEGDEDGESVEDHTTISNEDTHVDEDEASTLTVEQPCGSAETSGESRKSVATSQVKSKSKRRKVSDKHSEFKCPHCRRRCADQAALELHMTHHKQQFQCSQCGIWLADKSVLNRHMRMHTGSRPFSCEFCSDSFARQDIAKKHIQRKHKDMLRK</sequence>
<dbReference type="PANTHER" id="PTHR24394:SF44">
    <property type="entry name" value="ZINC FINGER PROTEIN 271-LIKE"/>
    <property type="match status" value="1"/>
</dbReference>
<dbReference type="InterPro" id="IPR036236">
    <property type="entry name" value="Znf_C2H2_sf"/>
</dbReference>
<keyword evidence="5" id="KW-0862">Zinc</keyword>
<dbReference type="InterPro" id="IPR013087">
    <property type="entry name" value="Znf_C2H2_type"/>
</dbReference>
<dbReference type="FunFam" id="3.30.160.60:FF:000446">
    <property type="entry name" value="Zinc finger protein"/>
    <property type="match status" value="1"/>
</dbReference>
<dbReference type="Gene3D" id="3.30.160.60">
    <property type="entry name" value="Classic Zinc Finger"/>
    <property type="match status" value="2"/>
</dbReference>
<feature type="region of interest" description="Disordered" evidence="8">
    <location>
        <begin position="191"/>
        <end position="268"/>
    </location>
</feature>
<dbReference type="SMART" id="SM00355">
    <property type="entry name" value="ZnF_C2H2"/>
    <property type="match status" value="3"/>
</dbReference>
<protein>
    <submittedName>
        <fullName evidence="10">Putative zinc finger protein</fullName>
    </submittedName>
</protein>
<dbReference type="AlphaFoldDB" id="A0A1D2MQ60"/>
<evidence type="ECO:0000256" key="6">
    <source>
        <dbReference type="ARBA" id="ARBA00023242"/>
    </source>
</evidence>
<evidence type="ECO:0000259" key="9">
    <source>
        <dbReference type="PROSITE" id="PS50157"/>
    </source>
</evidence>
<proteinExistence type="predicted"/>
<keyword evidence="11" id="KW-1185">Reference proteome</keyword>
<keyword evidence="2" id="KW-0479">Metal-binding</keyword>
<evidence type="ECO:0000256" key="5">
    <source>
        <dbReference type="ARBA" id="ARBA00022833"/>
    </source>
</evidence>
<dbReference type="STRING" id="48709.A0A1D2MQ60"/>
<accession>A0A1D2MQ60</accession>
<dbReference type="EMBL" id="LJIJ01000702">
    <property type="protein sequence ID" value="ODM95173.1"/>
    <property type="molecule type" value="Genomic_DNA"/>
</dbReference>
<dbReference type="PROSITE" id="PS50157">
    <property type="entry name" value="ZINC_FINGER_C2H2_2"/>
    <property type="match status" value="2"/>
</dbReference>
<feature type="domain" description="C2H2-type" evidence="9">
    <location>
        <begin position="327"/>
        <end position="350"/>
    </location>
</feature>
<dbReference type="PROSITE" id="PS00028">
    <property type="entry name" value="ZINC_FINGER_C2H2_1"/>
    <property type="match status" value="3"/>
</dbReference>
<keyword evidence="3" id="KW-0677">Repeat</keyword>
<evidence type="ECO:0000256" key="4">
    <source>
        <dbReference type="ARBA" id="ARBA00022771"/>
    </source>
</evidence>
<organism evidence="10 11">
    <name type="scientific">Orchesella cincta</name>
    <name type="common">Springtail</name>
    <name type="synonym">Podura cincta</name>
    <dbReference type="NCBI Taxonomy" id="48709"/>
    <lineage>
        <taxon>Eukaryota</taxon>
        <taxon>Metazoa</taxon>
        <taxon>Ecdysozoa</taxon>
        <taxon>Arthropoda</taxon>
        <taxon>Hexapoda</taxon>
        <taxon>Collembola</taxon>
        <taxon>Entomobryomorpha</taxon>
        <taxon>Entomobryoidea</taxon>
        <taxon>Orchesellidae</taxon>
        <taxon>Orchesellinae</taxon>
        <taxon>Orchesella</taxon>
    </lineage>
</organism>
<gene>
    <name evidence="10" type="ORF">Ocin01_11510</name>
</gene>
<evidence type="ECO:0000313" key="10">
    <source>
        <dbReference type="EMBL" id="ODM95173.1"/>
    </source>
</evidence>
<dbReference type="SUPFAM" id="SSF57667">
    <property type="entry name" value="beta-beta-alpha zinc fingers"/>
    <property type="match status" value="1"/>
</dbReference>
<name>A0A1D2MQ60_ORCCI</name>
<reference evidence="10 11" key="1">
    <citation type="journal article" date="2016" name="Genome Biol. Evol.">
        <title>Gene Family Evolution Reflects Adaptation to Soil Environmental Stressors in the Genome of the Collembolan Orchesella cincta.</title>
        <authorList>
            <person name="Faddeeva-Vakhrusheva A."/>
            <person name="Derks M.F."/>
            <person name="Anvar S.Y."/>
            <person name="Agamennone V."/>
            <person name="Suring W."/>
            <person name="Smit S."/>
            <person name="van Straalen N.M."/>
            <person name="Roelofs D."/>
        </authorList>
    </citation>
    <scope>NUCLEOTIDE SEQUENCE [LARGE SCALE GENOMIC DNA]</scope>
    <source>
        <tissue evidence="10">Mixed pool</tissue>
    </source>
</reference>
<evidence type="ECO:0000256" key="3">
    <source>
        <dbReference type="ARBA" id="ARBA00022737"/>
    </source>
</evidence>
<keyword evidence="6" id="KW-0539">Nucleus</keyword>